<sequence length="459" mass="49042">MSSIQESELVAKLTASAEDPERQVLLTGAHIVTMGSSGVIQGDILLHGNIIQEIAPRLAAAVGDAAIRIDVAGSIIVPGLIDAHVHAWEGQLRGLAPEADLATYMNLTHEGLATLYRPEDMGIAERLSAAQAINAGTTTFIDNSHNSRTRDHSNAAIEALLDTGIRAVYAAGAAQAGTHDHQFPQDLLRLREEYFSGVQDRVALRMFDIAPSKESWAFAAHNCFDLCTEMGAWIPALEELVDAGMMREGHTYNHCAGLSPEIWKAIADSGAAVNLSPRSDSHFGVGAFAPALEPNRHGLQEGISSDNELSYGHDMFTEMRTLMTVQRGLSFAEECADAESVPSRYGPLDVLRAATVGGAINAGLADKVGTLEKGKKADLVVLKLDTVATRLWGSVVGTVVNYAGIADVDTVFIDGQVKKWAGRLVGIDYESLARAGEASREYLLESFGRSLGDARQGLR</sequence>
<gene>
    <name evidence="3" type="primary">mtaD</name>
    <name evidence="3" type="ORF">NCTC4524_04492</name>
</gene>
<dbReference type="InterPro" id="IPR050287">
    <property type="entry name" value="MTA/SAH_deaminase"/>
</dbReference>
<dbReference type="AlphaFoldDB" id="A0A378W7Y6"/>
<dbReference type="EC" id="3.5.4.28" evidence="3"/>
<keyword evidence="1 3" id="KW-0378">Hydrolase</keyword>
<dbReference type="SUPFAM" id="SSF51556">
    <property type="entry name" value="Metallo-dependent hydrolases"/>
    <property type="match status" value="1"/>
</dbReference>
<dbReference type="SUPFAM" id="SSF51338">
    <property type="entry name" value="Composite domain of metallo-dependent hydrolases"/>
    <property type="match status" value="1"/>
</dbReference>
<dbReference type="RefSeq" id="WP_051752629.1">
    <property type="nucleotide sequence ID" value="NZ_CP081000.1"/>
</dbReference>
<evidence type="ECO:0000259" key="2">
    <source>
        <dbReference type="Pfam" id="PF01979"/>
    </source>
</evidence>
<feature type="domain" description="Amidohydrolase-related" evidence="2">
    <location>
        <begin position="75"/>
        <end position="417"/>
    </location>
</feature>
<dbReference type="GO" id="GO:0050270">
    <property type="term" value="F:S-adenosylhomocysteine deaminase activity"/>
    <property type="evidence" value="ECO:0007669"/>
    <property type="project" value="UniProtKB-EC"/>
</dbReference>
<evidence type="ECO:0000256" key="1">
    <source>
        <dbReference type="ARBA" id="ARBA00022801"/>
    </source>
</evidence>
<dbReference type="Gene3D" id="2.30.40.10">
    <property type="entry name" value="Urease, subunit C, domain 1"/>
    <property type="match status" value="1"/>
</dbReference>
<reference evidence="3 4" key="1">
    <citation type="submission" date="2018-06" db="EMBL/GenBank/DDBJ databases">
        <authorList>
            <consortium name="Pathogen Informatics"/>
            <person name="Doyle S."/>
        </authorList>
    </citation>
    <scope>NUCLEOTIDE SEQUENCE [LARGE SCALE GENOMIC DNA]</scope>
    <source>
        <strain evidence="3 4">NCTC4524</strain>
    </source>
</reference>
<organism evidence="3 4">
    <name type="scientific">Mycolicibacterium senegalense</name>
    <dbReference type="NCBI Taxonomy" id="1796"/>
    <lineage>
        <taxon>Bacteria</taxon>
        <taxon>Bacillati</taxon>
        <taxon>Actinomycetota</taxon>
        <taxon>Actinomycetes</taxon>
        <taxon>Mycobacteriales</taxon>
        <taxon>Mycobacteriaceae</taxon>
        <taxon>Mycolicibacterium</taxon>
    </lineage>
</organism>
<dbReference type="PANTHER" id="PTHR43794">
    <property type="entry name" value="AMINOHYDROLASE SSNA-RELATED"/>
    <property type="match status" value="1"/>
</dbReference>
<dbReference type="EMBL" id="UGQQ01000002">
    <property type="protein sequence ID" value="SUA28512.1"/>
    <property type="molecule type" value="Genomic_DNA"/>
</dbReference>
<dbReference type="InterPro" id="IPR006680">
    <property type="entry name" value="Amidohydro-rel"/>
</dbReference>
<dbReference type="Gene3D" id="3.20.20.140">
    <property type="entry name" value="Metal-dependent hydrolases"/>
    <property type="match status" value="1"/>
</dbReference>
<proteinExistence type="predicted"/>
<accession>A0A378W7Y6</accession>
<dbReference type="PANTHER" id="PTHR43794:SF11">
    <property type="entry name" value="AMIDOHYDROLASE-RELATED DOMAIN-CONTAINING PROTEIN"/>
    <property type="match status" value="1"/>
</dbReference>
<dbReference type="Proteomes" id="UP000254945">
    <property type="component" value="Unassembled WGS sequence"/>
</dbReference>
<evidence type="ECO:0000313" key="4">
    <source>
        <dbReference type="Proteomes" id="UP000254945"/>
    </source>
</evidence>
<name>A0A378W7Y6_9MYCO</name>
<dbReference type="InterPro" id="IPR032466">
    <property type="entry name" value="Metal_Hydrolase"/>
</dbReference>
<evidence type="ECO:0000313" key="3">
    <source>
        <dbReference type="EMBL" id="SUA28512.1"/>
    </source>
</evidence>
<dbReference type="Pfam" id="PF01979">
    <property type="entry name" value="Amidohydro_1"/>
    <property type="match status" value="1"/>
</dbReference>
<protein>
    <submittedName>
        <fullName evidence="3">Cytosine deaminase-like metal-dependent hydrolase</fullName>
        <ecNumber evidence="3">3.5.4.28</ecNumber>
    </submittedName>
</protein>
<dbReference type="InterPro" id="IPR011059">
    <property type="entry name" value="Metal-dep_hydrolase_composite"/>
</dbReference>